<dbReference type="InterPro" id="IPR015943">
    <property type="entry name" value="WD40/YVTN_repeat-like_dom_sf"/>
</dbReference>
<dbReference type="RefSeq" id="WP_153457063.1">
    <property type="nucleotide sequence ID" value="NZ_WEGJ01000050.1"/>
</dbReference>
<proteinExistence type="predicted"/>
<dbReference type="PANTHER" id="PTHR34512:SF30">
    <property type="entry name" value="OUTER MEMBRANE PROTEIN ASSEMBLY FACTOR BAMB"/>
    <property type="match status" value="1"/>
</dbReference>
<dbReference type="SMART" id="SM00564">
    <property type="entry name" value="PQQ"/>
    <property type="match status" value="4"/>
</dbReference>
<dbReference type="Pfam" id="PF13360">
    <property type="entry name" value="PQQ_2"/>
    <property type="match status" value="2"/>
</dbReference>
<reference evidence="3 4" key="1">
    <citation type="submission" date="2019-10" db="EMBL/GenBank/DDBJ databases">
        <title>Streptomyces smaragdinus sp. nov. and Streptomyces fabii sp. nov., isolated from the gut of fungus growing-termite Macrotermes natalensis.</title>
        <authorList>
            <person name="Schwitalla J."/>
            <person name="Benndorf R."/>
            <person name="Martin K."/>
            <person name="De Beer W."/>
            <person name="Kaster A.-K."/>
            <person name="Vollmers J."/>
            <person name="Poulsen M."/>
            <person name="Beemelmanns C."/>
        </authorList>
    </citation>
    <scope>NUCLEOTIDE SEQUENCE [LARGE SCALE GENOMIC DNA]</scope>
    <source>
        <strain evidence="3 4">RB5</strain>
    </source>
</reference>
<sequence>MNTDRLEDALRDTLHAWTPGTPAAPAGLADRLVRRRRRRNLGRTAGAALALTGIAVGSILTTGGGDEPPATPVSTQSTLLWRTSLPGGHWDACTTAPGAVYCRGAAYDGIGVDERTGKVVWQRKAVSPDGGSSPSGSLPGVRDGVLYTYADHAPGTSYAGTDLLAVDLDSRKVLWKHKLADDSRGTDSAVLFDGGILAGAPTYKSVTALDGTTGATLWTYDWTQADCSRIAAGGVPYLLCSPDSAKAPQVSRVIRLNPATGEPRTVATVNGPTLYLGTDGDTVLLGGIPEKGETFDAPGPAVMTRVELGSGEVSRHTVDTIPWGVVADGLVVTASKGDTAIAYSAADGERLWSRDLGLVLRKDPDDPTMREVPSAAAVDLGLRVAYFLDPAGNLVGLDLDTGEPRWRGHVRLPRGPVESGVAPELMFSGGELTGLVGGELFRIRPEPA</sequence>
<dbReference type="EMBL" id="WEGJ01000050">
    <property type="protein sequence ID" value="MQY16285.1"/>
    <property type="molecule type" value="Genomic_DNA"/>
</dbReference>
<feature type="domain" description="Pyrrolo-quinoline quinone repeat" evidence="2">
    <location>
        <begin position="78"/>
        <end position="188"/>
    </location>
</feature>
<protein>
    <submittedName>
        <fullName evidence="3">Outer membrane protein assembly factor BamB</fullName>
    </submittedName>
</protein>
<keyword evidence="4" id="KW-1185">Reference proteome</keyword>
<evidence type="ECO:0000313" key="3">
    <source>
        <dbReference type="EMBL" id="MQY16285.1"/>
    </source>
</evidence>
<keyword evidence="1" id="KW-1133">Transmembrane helix</keyword>
<dbReference type="PANTHER" id="PTHR34512">
    <property type="entry name" value="CELL SURFACE PROTEIN"/>
    <property type="match status" value="1"/>
</dbReference>
<accession>A0A7K0CS11</accession>
<gene>
    <name evidence="3" type="primary">bamB_4</name>
    <name evidence="3" type="ORF">SRB5_64830</name>
</gene>
<dbReference type="AlphaFoldDB" id="A0A7K0CS11"/>
<evidence type="ECO:0000259" key="2">
    <source>
        <dbReference type="Pfam" id="PF13360"/>
    </source>
</evidence>
<dbReference type="InterPro" id="IPR002372">
    <property type="entry name" value="PQQ_rpt_dom"/>
</dbReference>
<organism evidence="3 4">
    <name type="scientific">Streptomyces smaragdinus</name>
    <dbReference type="NCBI Taxonomy" id="2585196"/>
    <lineage>
        <taxon>Bacteria</taxon>
        <taxon>Bacillati</taxon>
        <taxon>Actinomycetota</taxon>
        <taxon>Actinomycetes</taxon>
        <taxon>Kitasatosporales</taxon>
        <taxon>Streptomycetaceae</taxon>
        <taxon>Streptomyces</taxon>
    </lineage>
</organism>
<comment type="caution">
    <text evidence="3">The sequence shown here is derived from an EMBL/GenBank/DDBJ whole genome shotgun (WGS) entry which is preliminary data.</text>
</comment>
<dbReference type="InterPro" id="IPR011047">
    <property type="entry name" value="Quinoprotein_ADH-like_sf"/>
</dbReference>
<dbReference type="OrthoDB" id="256225at2"/>
<keyword evidence="1" id="KW-0472">Membrane</keyword>
<dbReference type="Gene3D" id="2.130.10.10">
    <property type="entry name" value="YVTN repeat-like/Quinoprotein amine dehydrogenase"/>
    <property type="match status" value="2"/>
</dbReference>
<feature type="domain" description="Pyrrolo-quinoline quinone repeat" evidence="2">
    <location>
        <begin position="205"/>
        <end position="418"/>
    </location>
</feature>
<dbReference type="InterPro" id="IPR018391">
    <property type="entry name" value="PQQ_b-propeller_rpt"/>
</dbReference>
<evidence type="ECO:0000256" key="1">
    <source>
        <dbReference type="SAM" id="Phobius"/>
    </source>
</evidence>
<dbReference type="Proteomes" id="UP000466345">
    <property type="component" value="Unassembled WGS sequence"/>
</dbReference>
<evidence type="ECO:0000313" key="4">
    <source>
        <dbReference type="Proteomes" id="UP000466345"/>
    </source>
</evidence>
<dbReference type="SUPFAM" id="SSF50998">
    <property type="entry name" value="Quinoprotein alcohol dehydrogenase-like"/>
    <property type="match status" value="1"/>
</dbReference>
<keyword evidence="1" id="KW-0812">Transmembrane</keyword>
<name>A0A7K0CS11_9ACTN</name>
<feature type="transmembrane region" description="Helical" evidence="1">
    <location>
        <begin position="41"/>
        <end position="60"/>
    </location>
</feature>